<reference evidence="3" key="1">
    <citation type="journal article" date="2020" name="Fungal Divers.">
        <title>Resolving the Mortierellaceae phylogeny through synthesis of multi-gene phylogenetics and phylogenomics.</title>
        <authorList>
            <person name="Vandepol N."/>
            <person name="Liber J."/>
            <person name="Desiro A."/>
            <person name="Na H."/>
            <person name="Kennedy M."/>
            <person name="Barry K."/>
            <person name="Grigoriev I.V."/>
            <person name="Miller A.N."/>
            <person name="O'Donnell K."/>
            <person name="Stajich J.E."/>
            <person name="Bonito G."/>
        </authorList>
    </citation>
    <scope>NUCLEOTIDE SEQUENCE</scope>
    <source>
        <strain evidence="3">KOD948</strain>
    </source>
</reference>
<dbReference type="Proteomes" id="UP000726737">
    <property type="component" value="Unassembled WGS sequence"/>
</dbReference>
<evidence type="ECO:0000313" key="3">
    <source>
        <dbReference type="EMBL" id="KAG0253594.1"/>
    </source>
</evidence>
<feature type="domain" description="DUF7905" evidence="2">
    <location>
        <begin position="275"/>
        <end position="575"/>
    </location>
</feature>
<gene>
    <name evidence="3" type="ORF">BG011_006289</name>
</gene>
<accession>A0A9P6PVW2</accession>
<dbReference type="InterPro" id="IPR057227">
    <property type="entry name" value="DUF7905"/>
</dbReference>
<evidence type="ECO:0000256" key="1">
    <source>
        <dbReference type="SAM" id="MobiDB-lite"/>
    </source>
</evidence>
<keyword evidence="4" id="KW-1185">Reference proteome</keyword>
<organism evidence="3 4">
    <name type="scientific">Mortierella polycephala</name>
    <dbReference type="NCBI Taxonomy" id="41804"/>
    <lineage>
        <taxon>Eukaryota</taxon>
        <taxon>Fungi</taxon>
        <taxon>Fungi incertae sedis</taxon>
        <taxon>Mucoromycota</taxon>
        <taxon>Mortierellomycotina</taxon>
        <taxon>Mortierellomycetes</taxon>
        <taxon>Mortierellales</taxon>
        <taxon>Mortierellaceae</taxon>
        <taxon>Mortierella</taxon>
    </lineage>
</organism>
<evidence type="ECO:0000313" key="4">
    <source>
        <dbReference type="Proteomes" id="UP000726737"/>
    </source>
</evidence>
<dbReference type="AlphaFoldDB" id="A0A9P6PVW2"/>
<dbReference type="EMBL" id="JAAAJA010000450">
    <property type="protein sequence ID" value="KAG0253594.1"/>
    <property type="molecule type" value="Genomic_DNA"/>
</dbReference>
<name>A0A9P6PVW2_9FUNG</name>
<feature type="region of interest" description="Disordered" evidence="1">
    <location>
        <begin position="1"/>
        <end position="28"/>
    </location>
</feature>
<dbReference type="Pfam" id="PF25482">
    <property type="entry name" value="DUF7905"/>
    <property type="match status" value="1"/>
</dbReference>
<evidence type="ECO:0000259" key="2">
    <source>
        <dbReference type="Pfam" id="PF25482"/>
    </source>
</evidence>
<protein>
    <recommendedName>
        <fullName evidence="2">DUF7905 domain-containing protein</fullName>
    </recommendedName>
</protein>
<proteinExistence type="predicted"/>
<feature type="compositionally biased region" description="Polar residues" evidence="1">
    <location>
        <begin position="8"/>
        <end position="18"/>
    </location>
</feature>
<comment type="caution">
    <text evidence="3">The sequence shown here is derived from an EMBL/GenBank/DDBJ whole genome shotgun (WGS) entry which is preliminary data.</text>
</comment>
<dbReference type="OrthoDB" id="4739136at2759"/>
<sequence length="604" mass="69756">MDFDDEQAQTWQSTRPSQSAPPPPQHDAECNDYWFIPPFIKAHSLPKHIQKIAKDTGTHMVYNEKQETEEKIQKSKRSKGWARPNKELTPVEKRKREHAEKLRLEKIKYLGTPSEECAYVHCIRIPKNFPLLRLLGGNLENLDPLRTEFKSFMWLEQPGMKLYVAGQDEHSTLTAMNRIKNFLYRRLNLPVEKACHILEKPSTLVEIKIERPMTYIRALQTVVDPKTGEAPQKKINLKPEDPPIKVINAIPVATFENLQDIDRSLAAIDGMHVQSMKYMESMTRRNIESIKHELATSLDLVQLMDYDIKMRIRIGQIGLVEYPKRSVWSLKELEKEVVAHPRLKTEFSTFISRSPQTFAALVKALTPPLLSDYNPEPEVHWTLGIEERDVITGNPYSAQLDVSFRQDEKVAFWNGLVYPTTPLDIRVISSDNQLSWAWTMTTAKRVNNDKFSAEGIFVHRLRVDKRTTSSTSSSRPDQGDRLIFANTNEVQLKTVQRMKKILISRDPWMIEVMEEGFWDLKGDLDPSHSFTLSAKPDHLYHSVSMYRDSWMNRFSENPYLGLGQVPTWEPEEFFEGEESIDKTMAAVAHVRSLVEGVLKKETAQ</sequence>